<dbReference type="InterPro" id="IPR009081">
    <property type="entry name" value="PP-bd_ACP"/>
</dbReference>
<sequence length="73" mass="8007">MDEFLNRLKETLDVDELGPDTVLEDLEEWDSLAALSVIALLSSQYRVNLPAADLKGGKTVQALFDGVMARKGN</sequence>
<accession>A0AA48GVQ2</accession>
<evidence type="ECO:0000313" key="2">
    <source>
        <dbReference type="EMBL" id="BDU78684.1"/>
    </source>
</evidence>
<dbReference type="KEGG" id="msea:METESE_36420"/>
<dbReference type="EMBL" id="AP027081">
    <property type="protein sequence ID" value="BDU78684.1"/>
    <property type="molecule type" value="Genomic_DNA"/>
</dbReference>
<dbReference type="PROSITE" id="PS50075">
    <property type="entry name" value="CARRIER"/>
    <property type="match status" value="1"/>
</dbReference>
<dbReference type="SUPFAM" id="SSF47336">
    <property type="entry name" value="ACP-like"/>
    <property type="match status" value="1"/>
</dbReference>
<dbReference type="Pfam" id="PF00550">
    <property type="entry name" value="PP-binding"/>
    <property type="match status" value="1"/>
</dbReference>
<evidence type="ECO:0000259" key="1">
    <source>
        <dbReference type="PROSITE" id="PS50075"/>
    </source>
</evidence>
<gene>
    <name evidence="2" type="ORF">METESE_36420</name>
</gene>
<evidence type="ECO:0000313" key="3">
    <source>
        <dbReference type="Proteomes" id="UP001228113"/>
    </source>
</evidence>
<reference evidence="2" key="1">
    <citation type="journal article" date="2023" name="Int. J. Syst. Evol. Microbiol.">
        <title>Mesoterricola silvestris gen. nov., sp. nov., Mesoterricola sediminis sp. nov., Geothrix oryzae sp. nov., Geothrix edaphica sp. nov., Geothrix rubra sp. nov., and Geothrix limicola sp. nov., six novel members of Acidobacteriota isolated from soils.</title>
        <authorList>
            <person name="Itoh H."/>
            <person name="Sugisawa Y."/>
            <person name="Mise K."/>
            <person name="Xu Z."/>
            <person name="Kuniyasu M."/>
            <person name="Ushijima N."/>
            <person name="Kawano K."/>
            <person name="Kobayashi E."/>
            <person name="Shiratori Y."/>
            <person name="Masuda Y."/>
            <person name="Senoo K."/>
        </authorList>
    </citation>
    <scope>NUCLEOTIDE SEQUENCE</scope>
    <source>
        <strain evidence="2">W786</strain>
    </source>
</reference>
<dbReference type="RefSeq" id="WP_243331742.1">
    <property type="nucleotide sequence ID" value="NZ_AP027081.1"/>
</dbReference>
<name>A0AA48GVQ2_9BACT</name>
<keyword evidence="3" id="KW-1185">Reference proteome</keyword>
<dbReference type="Gene3D" id="1.10.1200.10">
    <property type="entry name" value="ACP-like"/>
    <property type="match status" value="1"/>
</dbReference>
<dbReference type="AlphaFoldDB" id="A0AA48GVQ2"/>
<protein>
    <recommendedName>
        <fullName evidence="1">Carrier domain-containing protein</fullName>
    </recommendedName>
</protein>
<dbReference type="Proteomes" id="UP001228113">
    <property type="component" value="Chromosome"/>
</dbReference>
<organism evidence="2 3">
    <name type="scientific">Mesoterricola sediminis</name>
    <dbReference type="NCBI Taxonomy" id="2927980"/>
    <lineage>
        <taxon>Bacteria</taxon>
        <taxon>Pseudomonadati</taxon>
        <taxon>Acidobacteriota</taxon>
        <taxon>Holophagae</taxon>
        <taxon>Holophagales</taxon>
        <taxon>Holophagaceae</taxon>
        <taxon>Mesoterricola</taxon>
    </lineage>
</organism>
<proteinExistence type="predicted"/>
<dbReference type="InterPro" id="IPR036736">
    <property type="entry name" value="ACP-like_sf"/>
</dbReference>
<feature type="domain" description="Carrier" evidence="1">
    <location>
        <begin position="1"/>
        <end position="71"/>
    </location>
</feature>